<proteinExistence type="predicted"/>
<dbReference type="AlphaFoldDB" id="A0A7R9JG28"/>
<reference evidence="1" key="1">
    <citation type="submission" date="2020-11" db="EMBL/GenBank/DDBJ databases">
        <authorList>
            <person name="Tran Van P."/>
        </authorList>
    </citation>
    <scope>NUCLEOTIDE SEQUENCE</scope>
</reference>
<name>A0A7R9JG28_TIMCA</name>
<evidence type="ECO:0000313" key="1">
    <source>
        <dbReference type="EMBL" id="CAD7578664.1"/>
    </source>
</evidence>
<dbReference type="InterPro" id="IPR013783">
    <property type="entry name" value="Ig-like_fold"/>
</dbReference>
<protein>
    <submittedName>
        <fullName evidence="1">(California timema) hypothetical protein</fullName>
    </submittedName>
</protein>
<sequence>MRDEDKSKYKVHIQLNISNFENADIGQYHCIAKNDMGITKGIFTLFGERNYVCVSLIGAPRQPRNVWGARLKISTMFTKAKGNQDAQSDIRKIIHELYTGLAYKVGRIAQLEIENNLLRQEIKNSQEKITSKPTFAQIAATNPYTGVSLAPARRIMREQERKCEKEGHKAKNCKEKVKTCIPCSSRKKHNCKNPNHRECPKYQMLLDRLILKTNYDRYIAKETDKLTH</sequence>
<organism evidence="1">
    <name type="scientific">Timema californicum</name>
    <name type="common">California timema</name>
    <name type="synonym">Walking stick</name>
    <dbReference type="NCBI Taxonomy" id="61474"/>
    <lineage>
        <taxon>Eukaryota</taxon>
        <taxon>Metazoa</taxon>
        <taxon>Ecdysozoa</taxon>
        <taxon>Arthropoda</taxon>
        <taxon>Hexapoda</taxon>
        <taxon>Insecta</taxon>
        <taxon>Pterygota</taxon>
        <taxon>Neoptera</taxon>
        <taxon>Polyneoptera</taxon>
        <taxon>Phasmatodea</taxon>
        <taxon>Timematodea</taxon>
        <taxon>Timematoidea</taxon>
        <taxon>Timematidae</taxon>
        <taxon>Timema</taxon>
    </lineage>
</organism>
<gene>
    <name evidence="1" type="ORF">TCMB3V08_LOCUS11201</name>
</gene>
<dbReference type="EMBL" id="OE188291">
    <property type="protein sequence ID" value="CAD7578664.1"/>
    <property type="molecule type" value="Genomic_DNA"/>
</dbReference>
<dbReference type="Gene3D" id="2.60.40.10">
    <property type="entry name" value="Immunoglobulins"/>
    <property type="match status" value="1"/>
</dbReference>
<accession>A0A7R9JG28</accession>